<feature type="domain" description="Peptidase M14" evidence="17">
    <location>
        <begin position="121"/>
        <end position="415"/>
    </location>
</feature>
<proteinExistence type="inferred from homology"/>
<evidence type="ECO:0000256" key="15">
    <source>
        <dbReference type="PROSITE-ProRule" id="PRU01379"/>
    </source>
</evidence>
<dbReference type="FunFam" id="3.30.70.340:FF:000002">
    <property type="entry name" value="Carboxypeptidase A"/>
    <property type="match status" value="1"/>
</dbReference>
<keyword evidence="8 16" id="KW-0732">Signal</keyword>
<evidence type="ECO:0000256" key="4">
    <source>
        <dbReference type="ARBA" id="ARBA00022525"/>
    </source>
</evidence>
<feature type="chain" id="PRO_5027551630" description="Zinc carboxypeptidase A 1" evidence="16">
    <location>
        <begin position="17"/>
        <end position="427"/>
    </location>
</feature>
<dbReference type="Gene3D" id="3.40.630.10">
    <property type="entry name" value="Zn peptidases"/>
    <property type="match status" value="1"/>
</dbReference>
<accession>A0A6P8WR40</accession>
<reference evidence="19" key="1">
    <citation type="submission" date="2025-08" db="UniProtKB">
        <authorList>
            <consortium name="RefSeq"/>
        </authorList>
    </citation>
    <scope>IDENTIFICATION</scope>
    <source>
        <strain evidence="19">15112-1751.03</strain>
        <tissue evidence="19">Whole Adult</tissue>
    </source>
</reference>
<dbReference type="FunFam" id="3.40.630.10:FF:000040">
    <property type="entry name" value="zinc carboxypeptidase"/>
    <property type="match status" value="1"/>
</dbReference>
<evidence type="ECO:0000256" key="11">
    <source>
        <dbReference type="ARBA" id="ARBA00023049"/>
    </source>
</evidence>
<keyword evidence="5" id="KW-0121">Carboxypeptidase</keyword>
<dbReference type="SUPFAM" id="SSF53187">
    <property type="entry name" value="Zn-dependent exopeptidases"/>
    <property type="match status" value="1"/>
</dbReference>
<evidence type="ECO:0000256" key="3">
    <source>
        <dbReference type="ARBA" id="ARBA00005988"/>
    </source>
</evidence>
<name>A0A6P8WR40_DROAB</name>
<dbReference type="CDD" id="cd03860">
    <property type="entry name" value="M14_CP_A-B_like"/>
    <property type="match status" value="1"/>
</dbReference>
<dbReference type="RefSeq" id="XP_034100635.1">
    <property type="nucleotide sequence ID" value="XM_034244744.2"/>
</dbReference>
<feature type="active site" description="Proton donor/acceptor" evidence="15">
    <location>
        <position position="381"/>
    </location>
</feature>
<evidence type="ECO:0000313" key="19">
    <source>
        <dbReference type="RefSeq" id="XP_034100635.1"/>
    </source>
</evidence>
<evidence type="ECO:0000256" key="14">
    <source>
        <dbReference type="ARBA" id="ARBA00069039"/>
    </source>
</evidence>
<evidence type="ECO:0000256" key="7">
    <source>
        <dbReference type="ARBA" id="ARBA00022723"/>
    </source>
</evidence>
<dbReference type="InterPro" id="IPR003146">
    <property type="entry name" value="M14A_act_pep"/>
</dbReference>
<dbReference type="SUPFAM" id="SSF54897">
    <property type="entry name" value="Protease propeptides/inhibitors"/>
    <property type="match status" value="1"/>
</dbReference>
<dbReference type="PANTHER" id="PTHR11705">
    <property type="entry name" value="PROTEASE FAMILY M14 CARBOXYPEPTIDASE A,B"/>
    <property type="match status" value="1"/>
</dbReference>
<keyword evidence="11" id="KW-0482">Metalloprotease</keyword>
<evidence type="ECO:0000259" key="17">
    <source>
        <dbReference type="PROSITE" id="PS52035"/>
    </source>
</evidence>
<keyword evidence="6" id="KW-0645">Protease</keyword>
<evidence type="ECO:0000256" key="6">
    <source>
        <dbReference type="ARBA" id="ARBA00022670"/>
    </source>
</evidence>
<evidence type="ECO:0000256" key="13">
    <source>
        <dbReference type="ARBA" id="ARBA00057299"/>
    </source>
</evidence>
<dbReference type="Proteomes" id="UP000515160">
    <property type="component" value="Chromosome 2L"/>
</dbReference>
<dbReference type="InterPro" id="IPR036990">
    <property type="entry name" value="M14A-like_propep"/>
</dbReference>
<keyword evidence="10" id="KW-0862">Zinc</keyword>
<dbReference type="PANTHER" id="PTHR11705:SF123">
    <property type="entry name" value="PEPTIDASE M14 CARBOXYPEPTIDASE A DOMAIN-CONTAINING PROTEIN-RELATED"/>
    <property type="match status" value="1"/>
</dbReference>
<comment type="function">
    <text evidence="13">Involved in the digestion of the blood meal.</text>
</comment>
<dbReference type="GO" id="GO:0005615">
    <property type="term" value="C:extracellular space"/>
    <property type="evidence" value="ECO:0007669"/>
    <property type="project" value="TreeGrafter"/>
</dbReference>
<dbReference type="GO" id="GO:0008270">
    <property type="term" value="F:zinc ion binding"/>
    <property type="evidence" value="ECO:0007669"/>
    <property type="project" value="InterPro"/>
</dbReference>
<comment type="cofactor">
    <cofactor evidence="1">
        <name>Zn(2+)</name>
        <dbReference type="ChEBI" id="CHEBI:29105"/>
    </cofactor>
</comment>
<evidence type="ECO:0000256" key="9">
    <source>
        <dbReference type="ARBA" id="ARBA00022801"/>
    </source>
</evidence>
<dbReference type="InterPro" id="IPR000834">
    <property type="entry name" value="Peptidase_M14"/>
</dbReference>
<dbReference type="SMART" id="SM00631">
    <property type="entry name" value="Zn_pept"/>
    <property type="match status" value="1"/>
</dbReference>
<keyword evidence="9" id="KW-0378">Hydrolase</keyword>
<dbReference type="PRINTS" id="PR00765">
    <property type="entry name" value="CRBOXYPTASEA"/>
</dbReference>
<evidence type="ECO:0000256" key="8">
    <source>
        <dbReference type="ARBA" id="ARBA00022729"/>
    </source>
</evidence>
<evidence type="ECO:0000256" key="10">
    <source>
        <dbReference type="ARBA" id="ARBA00022833"/>
    </source>
</evidence>
<dbReference type="AlphaFoldDB" id="A0A6P8WR40"/>
<keyword evidence="18" id="KW-1185">Reference proteome</keyword>
<dbReference type="GeneID" id="117565568"/>
<organism evidence="18 19">
    <name type="scientific">Drosophila albomicans</name>
    <name type="common">Fruit fly</name>
    <dbReference type="NCBI Taxonomy" id="7291"/>
    <lineage>
        <taxon>Eukaryota</taxon>
        <taxon>Metazoa</taxon>
        <taxon>Ecdysozoa</taxon>
        <taxon>Arthropoda</taxon>
        <taxon>Hexapoda</taxon>
        <taxon>Insecta</taxon>
        <taxon>Pterygota</taxon>
        <taxon>Neoptera</taxon>
        <taxon>Endopterygota</taxon>
        <taxon>Diptera</taxon>
        <taxon>Brachycera</taxon>
        <taxon>Muscomorpha</taxon>
        <taxon>Ephydroidea</taxon>
        <taxon>Drosophilidae</taxon>
        <taxon>Drosophila</taxon>
    </lineage>
</organism>
<evidence type="ECO:0000256" key="1">
    <source>
        <dbReference type="ARBA" id="ARBA00001947"/>
    </source>
</evidence>
<evidence type="ECO:0000313" key="18">
    <source>
        <dbReference type="Proteomes" id="UP000515160"/>
    </source>
</evidence>
<dbReference type="Pfam" id="PF00246">
    <property type="entry name" value="Peptidase_M14"/>
    <property type="match status" value="1"/>
</dbReference>
<protein>
    <recommendedName>
        <fullName evidence="14">Zinc carboxypeptidase A 1</fullName>
    </recommendedName>
</protein>
<dbReference type="PROSITE" id="PS52035">
    <property type="entry name" value="PEPTIDASE_M14"/>
    <property type="match status" value="1"/>
</dbReference>
<keyword evidence="4" id="KW-0964">Secreted</keyword>
<keyword evidence="12" id="KW-1015">Disulfide bond</keyword>
<dbReference type="GO" id="GO:0004181">
    <property type="term" value="F:metallocarboxypeptidase activity"/>
    <property type="evidence" value="ECO:0007669"/>
    <property type="project" value="InterPro"/>
</dbReference>
<dbReference type="GO" id="GO:0006508">
    <property type="term" value="P:proteolysis"/>
    <property type="evidence" value="ECO:0007669"/>
    <property type="project" value="UniProtKB-KW"/>
</dbReference>
<dbReference type="InterPro" id="IPR057246">
    <property type="entry name" value="CARBOXYPEPT_ZN_1"/>
</dbReference>
<dbReference type="PROSITE" id="PS00132">
    <property type="entry name" value="CARBOXYPEPT_ZN_1"/>
    <property type="match status" value="1"/>
</dbReference>
<dbReference type="OrthoDB" id="3626597at2759"/>
<sequence>MHLIWLFASLVVLASAGTSQDSEQKRYDNHRVYELNISNNVQLKIINKLTELSQKYDIWKEYNAHTKQMHVMVNPSEEKRFQLFLRLFNINNELLIPNLQSLIDNESVANARYSTTFGWSRYNSLAEIYTWLDGILAAYPEVTEGSIIGQSYEGRDIRAIKISYKEGNPGVVIESNIHGCEWITSATVTYFINQLLTSEDEQVRALAENHDWYIVPVLNVDGFVYSHEKDRLWRKNRQPSNTSSCVGADPNRNYDSHWMEQGGSSDPCASNYAGAYAFSEPEIKAMSDYIISIKDKLNIFLGFHSYSQLVLSPYGHTDLEFPDNYDDMMQVAKAYADAVEAMPYGSVYQIGSSATVLYFTSGGAKEWAYNEMDIELSYTIEFRDTGRYGFMLPPAFILPNCEEAMTGLLAMMAESDKLGYLKPKYVL</sequence>
<comment type="similarity">
    <text evidence="3 15">Belongs to the peptidase M14 family.</text>
</comment>
<keyword evidence="7" id="KW-0479">Metal-binding</keyword>
<comment type="subcellular location">
    <subcellularLocation>
        <location evidence="2">Secreted</location>
    </subcellularLocation>
</comment>
<evidence type="ECO:0000256" key="16">
    <source>
        <dbReference type="SAM" id="SignalP"/>
    </source>
</evidence>
<gene>
    <name evidence="19" type="primary">LOC117565568</name>
</gene>
<dbReference type="Gene3D" id="3.30.70.340">
    <property type="entry name" value="Metallocarboxypeptidase-like"/>
    <property type="match status" value="1"/>
</dbReference>
<feature type="signal peptide" evidence="16">
    <location>
        <begin position="1"/>
        <end position="16"/>
    </location>
</feature>
<evidence type="ECO:0000256" key="5">
    <source>
        <dbReference type="ARBA" id="ARBA00022645"/>
    </source>
</evidence>
<evidence type="ECO:0000256" key="12">
    <source>
        <dbReference type="ARBA" id="ARBA00023157"/>
    </source>
</evidence>
<dbReference type="Pfam" id="PF02244">
    <property type="entry name" value="Propep_M14"/>
    <property type="match status" value="1"/>
</dbReference>
<evidence type="ECO:0000256" key="2">
    <source>
        <dbReference type="ARBA" id="ARBA00004613"/>
    </source>
</evidence>